<evidence type="ECO:0000256" key="8">
    <source>
        <dbReference type="ARBA" id="ARBA00023306"/>
    </source>
</evidence>
<evidence type="ECO:0000256" key="2">
    <source>
        <dbReference type="ARBA" id="ARBA00022598"/>
    </source>
</evidence>
<comment type="caution">
    <text evidence="15">The sequence shown here is derived from an EMBL/GenBank/DDBJ whole genome shotgun (WGS) entry which is preliminary data.</text>
</comment>
<feature type="domain" description="Mur ligase N-terminal catalytic" evidence="12">
    <location>
        <begin position="33"/>
        <end position="106"/>
    </location>
</feature>
<dbReference type="RefSeq" id="WP_154729920.1">
    <property type="nucleotide sequence ID" value="NZ_SZYE01000094.1"/>
</dbReference>
<evidence type="ECO:0000256" key="4">
    <source>
        <dbReference type="ARBA" id="ARBA00022741"/>
    </source>
</evidence>
<keyword evidence="4 10" id="KW-0547">Nucleotide-binding</keyword>
<comment type="pathway">
    <text evidence="10 11">Cell wall biogenesis; peptidoglycan biosynthesis.</text>
</comment>
<dbReference type="GO" id="GO:0071555">
    <property type="term" value="P:cell wall organization"/>
    <property type="evidence" value="ECO:0007669"/>
    <property type="project" value="UniProtKB-KW"/>
</dbReference>
<dbReference type="Pfam" id="PF08245">
    <property type="entry name" value="Mur_ligase_M"/>
    <property type="match status" value="1"/>
</dbReference>
<dbReference type="SUPFAM" id="SSF63418">
    <property type="entry name" value="MurE/MurF N-terminal domain"/>
    <property type="match status" value="1"/>
</dbReference>
<dbReference type="HAMAP" id="MF_02019">
    <property type="entry name" value="MurF"/>
    <property type="match status" value="1"/>
</dbReference>
<dbReference type="GO" id="GO:0047480">
    <property type="term" value="F:UDP-N-acetylmuramoyl-tripeptide-D-alanyl-D-alanine ligase activity"/>
    <property type="evidence" value="ECO:0007669"/>
    <property type="project" value="UniProtKB-UniRule"/>
</dbReference>
<dbReference type="Proteomes" id="UP000308121">
    <property type="component" value="Unassembled WGS sequence"/>
</dbReference>
<dbReference type="GO" id="GO:0005524">
    <property type="term" value="F:ATP binding"/>
    <property type="evidence" value="ECO:0007669"/>
    <property type="project" value="UniProtKB-UniRule"/>
</dbReference>
<dbReference type="Pfam" id="PF01225">
    <property type="entry name" value="Mur_ligase"/>
    <property type="match status" value="1"/>
</dbReference>
<dbReference type="EMBL" id="SZYE01000094">
    <property type="protein sequence ID" value="TKR23283.1"/>
    <property type="molecule type" value="Genomic_DNA"/>
</dbReference>
<evidence type="ECO:0000256" key="6">
    <source>
        <dbReference type="ARBA" id="ARBA00022960"/>
    </source>
</evidence>
<dbReference type="InterPro" id="IPR036615">
    <property type="entry name" value="Mur_ligase_C_dom_sf"/>
</dbReference>
<evidence type="ECO:0000313" key="15">
    <source>
        <dbReference type="EMBL" id="TKR23283.1"/>
    </source>
</evidence>
<dbReference type="InterPro" id="IPR036565">
    <property type="entry name" value="Mur-like_cat_sf"/>
</dbReference>
<dbReference type="UniPathway" id="UPA00219"/>
<reference evidence="15 16" key="1">
    <citation type="submission" date="2019-05" db="EMBL/GenBank/DDBJ databases">
        <title>Genome sequence of Cellulomonas hominis strain CS1.</title>
        <authorList>
            <person name="Belmont J."/>
            <person name="Maclea K.S."/>
        </authorList>
    </citation>
    <scope>NUCLEOTIDE SEQUENCE [LARGE SCALE GENOMIC DNA]</scope>
    <source>
        <strain evidence="15 16">CS1</strain>
    </source>
</reference>
<dbReference type="NCBIfam" id="TIGR01143">
    <property type="entry name" value="murF"/>
    <property type="match status" value="1"/>
</dbReference>
<evidence type="ECO:0000259" key="14">
    <source>
        <dbReference type="Pfam" id="PF08245"/>
    </source>
</evidence>
<dbReference type="GO" id="GO:0051301">
    <property type="term" value="P:cell division"/>
    <property type="evidence" value="ECO:0007669"/>
    <property type="project" value="UniProtKB-KW"/>
</dbReference>
<feature type="domain" description="Mur ligase central" evidence="14">
    <location>
        <begin position="129"/>
        <end position="325"/>
    </location>
</feature>
<organism evidence="15 16">
    <name type="scientific">Cellulomonas hominis</name>
    <dbReference type="NCBI Taxonomy" id="156981"/>
    <lineage>
        <taxon>Bacteria</taxon>
        <taxon>Bacillati</taxon>
        <taxon>Actinomycetota</taxon>
        <taxon>Actinomycetes</taxon>
        <taxon>Micrococcales</taxon>
        <taxon>Cellulomonadaceae</taxon>
        <taxon>Cellulomonas</taxon>
    </lineage>
</organism>
<protein>
    <recommendedName>
        <fullName evidence="10 11">UDP-N-acetylmuramoyl-tripeptide--D-alanyl-D-alanine ligase</fullName>
        <ecNumber evidence="10 11">6.3.2.10</ecNumber>
    </recommendedName>
    <alternativeName>
        <fullName evidence="10">D-alanyl-D-alanine-adding enzyme</fullName>
    </alternativeName>
</protein>
<evidence type="ECO:0000256" key="5">
    <source>
        <dbReference type="ARBA" id="ARBA00022840"/>
    </source>
</evidence>
<evidence type="ECO:0000256" key="7">
    <source>
        <dbReference type="ARBA" id="ARBA00022984"/>
    </source>
</evidence>
<dbReference type="Gene3D" id="3.40.1190.10">
    <property type="entry name" value="Mur-like, catalytic domain"/>
    <property type="match status" value="1"/>
</dbReference>
<feature type="binding site" evidence="10">
    <location>
        <begin position="131"/>
        <end position="137"/>
    </location>
    <ligand>
        <name>ATP</name>
        <dbReference type="ChEBI" id="CHEBI:30616"/>
    </ligand>
</feature>
<dbReference type="EC" id="6.3.2.10" evidence="10 11"/>
<evidence type="ECO:0000313" key="16">
    <source>
        <dbReference type="Proteomes" id="UP000308121"/>
    </source>
</evidence>
<evidence type="ECO:0000256" key="1">
    <source>
        <dbReference type="ARBA" id="ARBA00022490"/>
    </source>
</evidence>
<dbReference type="PANTHER" id="PTHR43024">
    <property type="entry name" value="UDP-N-ACETYLMURAMOYL-TRIPEPTIDE--D-ALANYL-D-ALANINE LIGASE"/>
    <property type="match status" value="1"/>
</dbReference>
<feature type="domain" description="Mur ligase C-terminal" evidence="13">
    <location>
        <begin position="349"/>
        <end position="476"/>
    </location>
</feature>
<keyword evidence="7 10" id="KW-0573">Peptidoglycan synthesis</keyword>
<keyword evidence="3 10" id="KW-0132">Cell division</keyword>
<dbReference type="GO" id="GO:0005737">
    <property type="term" value="C:cytoplasm"/>
    <property type="evidence" value="ECO:0007669"/>
    <property type="project" value="UniProtKB-SubCell"/>
</dbReference>
<dbReference type="InterPro" id="IPR005863">
    <property type="entry name" value="UDP-N-AcMur_synth"/>
</dbReference>
<proteinExistence type="inferred from homology"/>
<dbReference type="InterPro" id="IPR051046">
    <property type="entry name" value="MurCDEF_CellWall_CoF430Synth"/>
</dbReference>
<dbReference type="Pfam" id="PF02875">
    <property type="entry name" value="Mur_ligase_C"/>
    <property type="match status" value="1"/>
</dbReference>
<sequence length="508" mass="51358">MIAMTAAEVAAATGGRLSPEGLDPATVVTGPVVVDSRQVQPGSLFVALPGEHADGHDFAAAAVRAGATLVLGSRPVTQDGPDDGGPTALPVVVVDDVEKALGDLARVVLERLREAAVEPGGTDLRVIGVTGSVGKTTTKDLLAQLCAAAGPTVAPEKSFNNEIGLPLTVLRADEQTRFLVLEMGASGIGHLTYLTDIAPPDVAVVLVVGHAHLEGFGGIEAVARAKAELVAGLAPGGTAVLNADDPRVLAMAAQAPGAVATFGTTEGADVRAVGLRVDRAGRAGFTIDAGRVPPVEGDDARETAEVTLRLVGEHHVHNALAAAAAGLAVGLPLADVAAGLSAADAISPHRMHVVERADGITVIDDSYNANPDSMRAALRALAVLSGRERRSVAVLGEMMELGEDARREHEAIGLQVVRLNVGLTVVVGSGALGIFAGAQREGSWGDEVVMVDDVDAATAFLARELRAGDVVLLKASNGAGLWRLGDLLTDAPGTTPGGAGTADAGVRA</sequence>
<dbReference type="Gene3D" id="3.90.190.20">
    <property type="entry name" value="Mur ligase, C-terminal domain"/>
    <property type="match status" value="1"/>
</dbReference>
<dbReference type="GO" id="GO:0008360">
    <property type="term" value="P:regulation of cell shape"/>
    <property type="evidence" value="ECO:0007669"/>
    <property type="project" value="UniProtKB-KW"/>
</dbReference>
<dbReference type="InterPro" id="IPR035911">
    <property type="entry name" value="MurE/MurF_N"/>
</dbReference>
<dbReference type="Gene3D" id="3.40.1390.10">
    <property type="entry name" value="MurE/MurF, N-terminal domain"/>
    <property type="match status" value="1"/>
</dbReference>
<dbReference type="SUPFAM" id="SSF53623">
    <property type="entry name" value="MurD-like peptide ligases, catalytic domain"/>
    <property type="match status" value="1"/>
</dbReference>
<keyword evidence="1 10" id="KW-0963">Cytoplasm</keyword>
<evidence type="ECO:0000256" key="3">
    <source>
        <dbReference type="ARBA" id="ARBA00022618"/>
    </source>
</evidence>
<dbReference type="SUPFAM" id="SSF53244">
    <property type="entry name" value="MurD-like peptide ligases, peptide-binding domain"/>
    <property type="match status" value="1"/>
</dbReference>
<evidence type="ECO:0000259" key="12">
    <source>
        <dbReference type="Pfam" id="PF01225"/>
    </source>
</evidence>
<keyword evidence="8 10" id="KW-0131">Cell cycle</keyword>
<accession>A0A7Z8NQE1</accession>
<comment type="catalytic activity">
    <reaction evidence="10 11">
        <text>D-alanyl-D-alanine + UDP-N-acetyl-alpha-D-muramoyl-L-alanyl-gamma-D-glutamyl-meso-2,6-diaminopimelate + ATP = UDP-N-acetyl-alpha-D-muramoyl-L-alanyl-gamma-D-glutamyl-meso-2,6-diaminopimeloyl-D-alanyl-D-alanine + ADP + phosphate + H(+)</text>
        <dbReference type="Rhea" id="RHEA:28374"/>
        <dbReference type="ChEBI" id="CHEBI:15378"/>
        <dbReference type="ChEBI" id="CHEBI:30616"/>
        <dbReference type="ChEBI" id="CHEBI:43474"/>
        <dbReference type="ChEBI" id="CHEBI:57822"/>
        <dbReference type="ChEBI" id="CHEBI:61386"/>
        <dbReference type="ChEBI" id="CHEBI:83905"/>
        <dbReference type="ChEBI" id="CHEBI:456216"/>
        <dbReference type="EC" id="6.3.2.10"/>
    </reaction>
</comment>
<dbReference type="InterPro" id="IPR004101">
    <property type="entry name" value="Mur_ligase_C"/>
</dbReference>
<keyword evidence="5 10" id="KW-0067">ATP-binding</keyword>
<dbReference type="PANTHER" id="PTHR43024:SF1">
    <property type="entry name" value="UDP-N-ACETYLMURAMOYL-TRIPEPTIDE--D-ALANYL-D-ALANINE LIGASE"/>
    <property type="match status" value="1"/>
</dbReference>
<comment type="function">
    <text evidence="10 11">Involved in cell wall formation. Catalyzes the final step in the synthesis of UDP-N-acetylmuramoyl-pentapeptide, the precursor of murein.</text>
</comment>
<evidence type="ECO:0000256" key="11">
    <source>
        <dbReference type="RuleBase" id="RU004136"/>
    </source>
</evidence>
<name>A0A7Z8NQE1_9CELL</name>
<comment type="similarity">
    <text evidence="10">Belongs to the MurCDEF family. MurF subfamily.</text>
</comment>
<dbReference type="GO" id="GO:0009252">
    <property type="term" value="P:peptidoglycan biosynthetic process"/>
    <property type="evidence" value="ECO:0007669"/>
    <property type="project" value="UniProtKB-UniRule"/>
</dbReference>
<dbReference type="OrthoDB" id="9800958at2"/>
<evidence type="ECO:0000256" key="10">
    <source>
        <dbReference type="HAMAP-Rule" id="MF_02019"/>
    </source>
</evidence>
<comment type="subcellular location">
    <subcellularLocation>
        <location evidence="10 11">Cytoplasm</location>
    </subcellularLocation>
</comment>
<dbReference type="AlphaFoldDB" id="A0A7Z8NQE1"/>
<keyword evidence="9 10" id="KW-0961">Cell wall biogenesis/degradation</keyword>
<evidence type="ECO:0000259" key="13">
    <source>
        <dbReference type="Pfam" id="PF02875"/>
    </source>
</evidence>
<keyword evidence="6 10" id="KW-0133">Cell shape</keyword>
<dbReference type="InterPro" id="IPR000713">
    <property type="entry name" value="Mur_ligase_N"/>
</dbReference>
<gene>
    <name evidence="10" type="primary">murF</name>
    <name evidence="15" type="ORF">FA014_12045</name>
</gene>
<keyword evidence="2 10" id="KW-0436">Ligase</keyword>
<dbReference type="InterPro" id="IPR013221">
    <property type="entry name" value="Mur_ligase_cen"/>
</dbReference>
<evidence type="ECO:0000256" key="9">
    <source>
        <dbReference type="ARBA" id="ARBA00023316"/>
    </source>
</evidence>